<dbReference type="GO" id="GO:0005768">
    <property type="term" value="C:endosome"/>
    <property type="evidence" value="ECO:0007669"/>
    <property type="project" value="TreeGrafter"/>
</dbReference>
<name>A0A8K0A506_BRALA</name>
<sequence length="579" mass="63712">MGIFNINFHISKIDLTRAFAKLNNSGVSHSALTLAGVVLSGKFGSNNKMMVEYKEMVEDGSVASTPKRSASGSNMSTPVRMREPSAAASVTSTPARRYGDVSVSTSRSATPKRRTRSTLDGRGMRDAPPPIVGILGCGEFGLALSRKLLKSGYQVVLGTRDHEAMKNLVPLGVTLTTRYEAVLQAEVVFLAVRRDHYDQLGFLTDAMSGKILVDVSITSRFNDGLRSNAEYLQWRLFPSCRVVKGFNVIPAAALDAELMDGPKQIYLCGDDHHAKATVTHIVYDLGFIPVDLGALKSAGHIETIPARFLPYWGLPVSVGIWLFIVMFLYVMIQDIIRPSVSDGSNELSRLPLFLVNRVLAFVAGTLLSAAFFPDIFIRLVRIFKGYGYRDFPVWLGEWRKARRHICLVGVIVGAVHAIMSLTILGPTYYPELYEKTSNRGIPALGKMVWCGEAFVSMGAVCLSALLILGIANMPSGKEKLNWRETTFLWSNLGTVALFTATFHVVFLGIQVYPNGSLYSLFTLPVSLISLFPLAAVVLLKCVTLIPYLQKHVISIRDMMQGRKRLDEGDEFVECVVVNL</sequence>
<feature type="transmembrane region" description="Helical" evidence="3">
    <location>
        <begin position="453"/>
        <end position="474"/>
    </location>
</feature>
<feature type="region of interest" description="Disordered" evidence="2">
    <location>
        <begin position="58"/>
        <end position="125"/>
    </location>
</feature>
<feature type="transmembrane region" description="Helical" evidence="3">
    <location>
        <begin position="311"/>
        <end position="332"/>
    </location>
</feature>
<dbReference type="InterPro" id="IPR036291">
    <property type="entry name" value="NAD(P)-bd_dom_sf"/>
</dbReference>
<feature type="compositionally biased region" description="Low complexity" evidence="2">
    <location>
        <begin position="84"/>
        <end position="95"/>
    </location>
</feature>
<proteinExistence type="predicted"/>
<dbReference type="OrthoDB" id="550646at2759"/>
<dbReference type="Proteomes" id="UP000838412">
    <property type="component" value="Chromosome 6"/>
</dbReference>
<keyword evidence="3" id="KW-0472">Membrane</keyword>
<feature type="transmembrane region" description="Helical" evidence="3">
    <location>
        <begin position="521"/>
        <end position="548"/>
    </location>
</feature>
<protein>
    <submittedName>
        <fullName evidence="5">STEAP3 protein</fullName>
    </submittedName>
</protein>
<keyword evidence="3" id="KW-0812">Transmembrane</keyword>
<dbReference type="Pfam" id="PF03807">
    <property type="entry name" value="F420_oxidored"/>
    <property type="match status" value="1"/>
</dbReference>
<dbReference type="EMBL" id="OV696691">
    <property type="protein sequence ID" value="CAH1267929.1"/>
    <property type="molecule type" value="Genomic_DNA"/>
</dbReference>
<keyword evidence="3" id="KW-1133">Transmembrane helix</keyword>
<accession>A0A8K0A506</accession>
<feature type="compositionally biased region" description="Polar residues" evidence="2">
    <location>
        <begin position="62"/>
        <end position="77"/>
    </location>
</feature>
<evidence type="ECO:0000259" key="4">
    <source>
        <dbReference type="Pfam" id="PF03807"/>
    </source>
</evidence>
<evidence type="ECO:0000256" key="2">
    <source>
        <dbReference type="SAM" id="MobiDB-lite"/>
    </source>
</evidence>
<evidence type="ECO:0000256" key="1">
    <source>
        <dbReference type="ARBA" id="ARBA00023002"/>
    </source>
</evidence>
<dbReference type="GO" id="GO:0015677">
    <property type="term" value="P:copper ion import"/>
    <property type="evidence" value="ECO:0007669"/>
    <property type="project" value="TreeGrafter"/>
</dbReference>
<dbReference type="InterPro" id="IPR051267">
    <property type="entry name" value="STEAP_metalloreductase"/>
</dbReference>
<feature type="domain" description="Pyrroline-5-carboxylate reductase catalytic N-terminal" evidence="4">
    <location>
        <begin position="132"/>
        <end position="216"/>
    </location>
</feature>
<dbReference type="GO" id="GO:0005886">
    <property type="term" value="C:plasma membrane"/>
    <property type="evidence" value="ECO:0007669"/>
    <property type="project" value="TreeGrafter"/>
</dbReference>
<evidence type="ECO:0000313" key="6">
    <source>
        <dbReference type="Proteomes" id="UP000838412"/>
    </source>
</evidence>
<dbReference type="PANTHER" id="PTHR14239:SF0">
    <property type="entry name" value="F420-DEPENDENT NADP REDUCTASE"/>
    <property type="match status" value="1"/>
</dbReference>
<keyword evidence="1" id="KW-0560">Oxidoreductase</keyword>
<organism evidence="5 6">
    <name type="scientific">Branchiostoma lanceolatum</name>
    <name type="common">Common lancelet</name>
    <name type="synonym">Amphioxus lanceolatum</name>
    <dbReference type="NCBI Taxonomy" id="7740"/>
    <lineage>
        <taxon>Eukaryota</taxon>
        <taxon>Metazoa</taxon>
        <taxon>Chordata</taxon>
        <taxon>Cephalochordata</taxon>
        <taxon>Leptocardii</taxon>
        <taxon>Amphioxiformes</taxon>
        <taxon>Branchiostomatidae</taxon>
        <taxon>Branchiostoma</taxon>
    </lineage>
</organism>
<feature type="transmembrane region" description="Helical" evidence="3">
    <location>
        <begin position="405"/>
        <end position="429"/>
    </location>
</feature>
<dbReference type="Gene3D" id="3.40.50.720">
    <property type="entry name" value="NAD(P)-binding Rossmann-like Domain"/>
    <property type="match status" value="1"/>
</dbReference>
<evidence type="ECO:0000313" key="5">
    <source>
        <dbReference type="EMBL" id="CAH1267929.1"/>
    </source>
</evidence>
<feature type="transmembrane region" description="Helical" evidence="3">
    <location>
        <begin position="352"/>
        <end position="372"/>
    </location>
</feature>
<dbReference type="PANTHER" id="PTHR14239">
    <property type="entry name" value="DUDULIN-RELATED"/>
    <property type="match status" value="1"/>
</dbReference>
<dbReference type="GO" id="GO:0008823">
    <property type="term" value="F:cupric reductase (NADH) activity"/>
    <property type="evidence" value="ECO:0007669"/>
    <property type="project" value="TreeGrafter"/>
</dbReference>
<dbReference type="InterPro" id="IPR028939">
    <property type="entry name" value="P5C_Rdtase_cat_N"/>
</dbReference>
<keyword evidence="6" id="KW-1185">Reference proteome</keyword>
<gene>
    <name evidence="5" type="primary">STEAP3</name>
    <name evidence="5" type="ORF">BLAG_LOCUS21070</name>
</gene>
<feature type="transmembrane region" description="Helical" evidence="3">
    <location>
        <begin position="486"/>
        <end position="509"/>
    </location>
</feature>
<reference evidence="5" key="1">
    <citation type="submission" date="2022-01" db="EMBL/GenBank/DDBJ databases">
        <authorList>
            <person name="Braso-Vives M."/>
        </authorList>
    </citation>
    <scope>NUCLEOTIDE SEQUENCE</scope>
</reference>
<dbReference type="GO" id="GO:0052851">
    <property type="term" value="F:ferric-chelate reductase (NADPH) activity"/>
    <property type="evidence" value="ECO:0007669"/>
    <property type="project" value="TreeGrafter"/>
</dbReference>
<dbReference type="AlphaFoldDB" id="A0A8K0A506"/>
<dbReference type="SUPFAM" id="SSF51735">
    <property type="entry name" value="NAD(P)-binding Rossmann-fold domains"/>
    <property type="match status" value="1"/>
</dbReference>
<evidence type="ECO:0000256" key="3">
    <source>
        <dbReference type="SAM" id="Phobius"/>
    </source>
</evidence>